<evidence type="ECO:0000313" key="7">
    <source>
        <dbReference type="Proteomes" id="UP000009072"/>
    </source>
</evidence>
<feature type="domain" description="ABC transporter" evidence="5">
    <location>
        <begin position="56"/>
        <end position="282"/>
    </location>
</feature>
<dbReference type="Gene3D" id="3.40.50.300">
    <property type="entry name" value="P-loop containing nucleotide triphosphate hydrolases"/>
    <property type="match status" value="1"/>
</dbReference>
<proteinExistence type="inferred from homology"/>
<dbReference type="SUPFAM" id="SSF52540">
    <property type="entry name" value="P-loop containing nucleoside triphosphate hydrolases"/>
    <property type="match status" value="1"/>
</dbReference>
<dbReference type="STRING" id="267748.MMOB1960"/>
<dbReference type="PANTHER" id="PTHR42711:SF5">
    <property type="entry name" value="ABC TRANSPORTER ATP-BINDING PROTEIN NATA"/>
    <property type="match status" value="1"/>
</dbReference>
<dbReference type="GO" id="GO:0016887">
    <property type="term" value="F:ATP hydrolysis activity"/>
    <property type="evidence" value="ECO:0007669"/>
    <property type="project" value="InterPro"/>
</dbReference>
<organism evidence="6 7">
    <name type="scientific">Mycoplasma mobile (strain ATCC 43663 / 163K / NCTC 11711)</name>
    <name type="common">Mesomycoplasma mobile</name>
    <dbReference type="NCBI Taxonomy" id="267748"/>
    <lineage>
        <taxon>Bacteria</taxon>
        <taxon>Bacillati</taxon>
        <taxon>Mycoplasmatota</taxon>
        <taxon>Mycoplasmoidales</taxon>
        <taxon>Metamycoplasmataceae</taxon>
        <taxon>Mesomycoplasma</taxon>
    </lineage>
</organism>
<dbReference type="PANTHER" id="PTHR42711">
    <property type="entry name" value="ABC TRANSPORTER ATP-BINDING PROTEIN"/>
    <property type="match status" value="1"/>
</dbReference>
<dbReference type="Proteomes" id="UP000009072">
    <property type="component" value="Chromosome"/>
</dbReference>
<sequence length="288" mass="32944">MKQNEKNNKNIFNTKEINELRKSNFNTEEIDQIKDLKAKYKIPYIAKNLHEGNSLIRINNLTKIFNKNFVAIDNLNMDVKEGQNIAILGGNGAGKTTLVEIIAGLNKASKGYIEYNLGHKIHFQEKIGIQFQNSSYPSGIKVKRVIKFVLDIYNAKLNKNEISELINIFGLREFYNKNASSLSGGQQQRLNALLAILHRPKIIILDELSTGLDIIIRNEIKRFIKNYALKHKITILIISHDMDEVAFLADRIIILSKGSIIYDDSKEITLENFGSLEKCFEFFNKINI</sequence>
<dbReference type="KEGG" id="mmo:MMOB1960"/>
<dbReference type="InterPro" id="IPR003439">
    <property type="entry name" value="ABC_transporter-like_ATP-bd"/>
</dbReference>
<keyword evidence="2" id="KW-0813">Transport</keyword>
<dbReference type="HOGENOM" id="CLU_000604_1_2_14"/>
<dbReference type="InterPro" id="IPR050763">
    <property type="entry name" value="ABC_transporter_ATP-binding"/>
</dbReference>
<dbReference type="AlphaFoldDB" id="Q6KI94"/>
<accession>Q6KI94</accession>
<dbReference type="eggNOG" id="COG1131">
    <property type="taxonomic scope" value="Bacteria"/>
</dbReference>
<comment type="similarity">
    <text evidence="1">Belongs to the ABC transporter superfamily.</text>
</comment>
<reference evidence="6 7" key="1">
    <citation type="journal article" date="2004" name="Genome Res.">
        <title>The complete genome and proteome of Mycoplasma mobile.</title>
        <authorList>
            <person name="Jaffe J.D."/>
            <person name="Stange-Thomann N."/>
            <person name="Smith C."/>
            <person name="DeCaprio D."/>
            <person name="Fisher S."/>
            <person name="Butler J."/>
            <person name="Calvo S."/>
            <person name="Elkins T."/>
            <person name="FitzGerald M.G."/>
            <person name="Hafez N."/>
            <person name="Kodira C.D."/>
            <person name="Major J."/>
            <person name="Wang S."/>
            <person name="Wilkinson J."/>
            <person name="Nicol R."/>
            <person name="Nusbaum C."/>
            <person name="Birren B."/>
            <person name="Berg H.C."/>
            <person name="Church G.M."/>
        </authorList>
    </citation>
    <scope>NUCLEOTIDE SEQUENCE [LARGE SCALE GENOMIC DNA]</scope>
    <source>
        <strain evidence="7">ATCC 43663 / 163K / NCTC 11711</strain>
    </source>
</reference>
<keyword evidence="3" id="KW-0547">Nucleotide-binding</keyword>
<evidence type="ECO:0000256" key="4">
    <source>
        <dbReference type="ARBA" id="ARBA00022840"/>
    </source>
</evidence>
<dbReference type="PROSITE" id="PS50893">
    <property type="entry name" value="ABC_TRANSPORTER_2"/>
    <property type="match status" value="1"/>
</dbReference>
<protein>
    <submittedName>
        <fullName evidence="6">Unspecified ABC transporter ATP-binding subunit</fullName>
    </submittedName>
</protein>
<gene>
    <name evidence="6" type="ordered locus">MMOB1960</name>
</gene>
<name>Q6KI94_MYCM1</name>
<keyword evidence="4 6" id="KW-0067">ATP-binding</keyword>
<evidence type="ECO:0000259" key="5">
    <source>
        <dbReference type="PROSITE" id="PS50893"/>
    </source>
</evidence>
<dbReference type="InterPro" id="IPR027417">
    <property type="entry name" value="P-loop_NTPase"/>
</dbReference>
<evidence type="ECO:0000256" key="3">
    <source>
        <dbReference type="ARBA" id="ARBA00022741"/>
    </source>
</evidence>
<dbReference type="InterPro" id="IPR003593">
    <property type="entry name" value="AAA+_ATPase"/>
</dbReference>
<dbReference type="OrthoDB" id="9806149at2"/>
<dbReference type="Pfam" id="PF00005">
    <property type="entry name" value="ABC_tran"/>
    <property type="match status" value="1"/>
</dbReference>
<dbReference type="GO" id="GO:0005524">
    <property type="term" value="F:ATP binding"/>
    <property type="evidence" value="ECO:0007669"/>
    <property type="project" value="UniProtKB-KW"/>
</dbReference>
<evidence type="ECO:0000256" key="2">
    <source>
        <dbReference type="ARBA" id="ARBA00022448"/>
    </source>
</evidence>
<evidence type="ECO:0000256" key="1">
    <source>
        <dbReference type="ARBA" id="ARBA00005417"/>
    </source>
</evidence>
<dbReference type="RefSeq" id="WP_011264716.1">
    <property type="nucleotide sequence ID" value="NC_006908.1"/>
</dbReference>
<evidence type="ECO:0000313" key="6">
    <source>
        <dbReference type="EMBL" id="AAT27682.1"/>
    </source>
</evidence>
<dbReference type="EMBL" id="AE017308">
    <property type="protein sequence ID" value="AAT27682.1"/>
    <property type="molecule type" value="Genomic_DNA"/>
</dbReference>
<dbReference type="SMART" id="SM00382">
    <property type="entry name" value="AAA"/>
    <property type="match status" value="1"/>
</dbReference>
<keyword evidence="7" id="KW-1185">Reference proteome</keyword>